<dbReference type="EMBL" id="FUWS01000002">
    <property type="protein sequence ID" value="SJZ53023.1"/>
    <property type="molecule type" value="Genomic_DNA"/>
</dbReference>
<reference evidence="2 3" key="1">
    <citation type="submission" date="2017-02" db="EMBL/GenBank/DDBJ databases">
        <authorList>
            <person name="Peterson S.W."/>
        </authorList>
    </citation>
    <scope>NUCLEOTIDE SEQUENCE [LARGE SCALE GENOMIC DNA]</scope>
    <source>
        <strain evidence="2 3">DSM 45154</strain>
    </source>
</reference>
<proteinExistence type="predicted"/>
<gene>
    <name evidence="2" type="ORF">SAMN02745673_00641</name>
</gene>
<feature type="region of interest" description="Disordered" evidence="1">
    <location>
        <begin position="1"/>
        <end position="23"/>
    </location>
</feature>
<name>A0A1T4LEC7_9ACTN</name>
<dbReference type="AlphaFoldDB" id="A0A1T4LEC7"/>
<sequence length="96" mass="9876">MVVRIDAGRGGEPAGTAPMDSSAVVSLTSRRHVTALVGCSQRVRHPLPERATGPALSPAERVGGVGLFDARPGMAARAGNTRPHHHAPSPVRSGAR</sequence>
<organism evidence="2 3">
    <name type="scientific">Marinactinospora thermotolerans DSM 45154</name>
    <dbReference type="NCBI Taxonomy" id="1122192"/>
    <lineage>
        <taxon>Bacteria</taxon>
        <taxon>Bacillati</taxon>
        <taxon>Actinomycetota</taxon>
        <taxon>Actinomycetes</taxon>
        <taxon>Streptosporangiales</taxon>
        <taxon>Nocardiopsidaceae</taxon>
        <taxon>Marinactinospora</taxon>
    </lineage>
</organism>
<dbReference type="RefSeq" id="WP_078760073.1">
    <property type="nucleotide sequence ID" value="NZ_FUWS01000002.1"/>
</dbReference>
<keyword evidence="3" id="KW-1185">Reference proteome</keyword>
<dbReference type="Proteomes" id="UP000190637">
    <property type="component" value="Unassembled WGS sequence"/>
</dbReference>
<evidence type="ECO:0000256" key="1">
    <source>
        <dbReference type="SAM" id="MobiDB-lite"/>
    </source>
</evidence>
<feature type="region of interest" description="Disordered" evidence="1">
    <location>
        <begin position="73"/>
        <end position="96"/>
    </location>
</feature>
<accession>A0A1T4LEC7</accession>
<protein>
    <submittedName>
        <fullName evidence="2">Uncharacterized protein</fullName>
    </submittedName>
</protein>
<evidence type="ECO:0000313" key="2">
    <source>
        <dbReference type="EMBL" id="SJZ53023.1"/>
    </source>
</evidence>
<evidence type="ECO:0000313" key="3">
    <source>
        <dbReference type="Proteomes" id="UP000190637"/>
    </source>
</evidence>